<dbReference type="Pfam" id="PF07586">
    <property type="entry name" value="HXXSHH"/>
    <property type="match status" value="1"/>
</dbReference>
<evidence type="ECO:0000313" key="2">
    <source>
        <dbReference type="Proteomes" id="UP000192907"/>
    </source>
</evidence>
<sequence>MNAKRITRRTLLKYASHTMILGALGRTFQETQAFGAEGKLKLLICTTPNGHFSSAATQAALSSALSPAILSADALFIEGLNNATTVNEGGQGVGDWHGGESALLSFNTGKSAGASFFSSIPGLSKANLGIGVGDRGYARDSSGGQVQIIENPQTAMATAFGQSLRKVNSYDLALIQSGQKHLLDPCMEDIKTLRKQLGADGAMFDDYLYALQESYRKIASANQGSGGGSGDPGSRFEAPGCNKNANIVAGNEVADQHQAMLDVAYQIMACDISQVTVLSFLNNNSDPQHNFIHSEGSNDGGMRFKQFCDEAQTRISGLVNKLGDGSYNILDRSAVVYMSEGGEHLLGGSFSSGHPQLNIPCAIFGKLGGAITQKGTMNAGGSTNRNLWRALADVMAGGNADLSDIGGDGVTPLSL</sequence>
<dbReference type="InterPro" id="IPR011447">
    <property type="entry name" value="DUF1552"/>
</dbReference>
<organism evidence="1 2">
    <name type="scientific">Pseudobacteriovorax antillogorgiicola</name>
    <dbReference type="NCBI Taxonomy" id="1513793"/>
    <lineage>
        <taxon>Bacteria</taxon>
        <taxon>Pseudomonadati</taxon>
        <taxon>Bdellovibrionota</taxon>
        <taxon>Oligoflexia</taxon>
        <taxon>Oligoflexales</taxon>
        <taxon>Pseudobacteriovoracaceae</taxon>
        <taxon>Pseudobacteriovorax</taxon>
    </lineage>
</organism>
<evidence type="ECO:0000313" key="1">
    <source>
        <dbReference type="EMBL" id="SMF11439.1"/>
    </source>
</evidence>
<dbReference type="Proteomes" id="UP000192907">
    <property type="component" value="Unassembled WGS sequence"/>
</dbReference>
<dbReference type="EMBL" id="FWZT01000005">
    <property type="protein sequence ID" value="SMF11439.1"/>
    <property type="molecule type" value="Genomic_DNA"/>
</dbReference>
<dbReference type="RefSeq" id="WP_132317519.1">
    <property type="nucleotide sequence ID" value="NZ_FWZT01000005.1"/>
</dbReference>
<protein>
    <recommendedName>
        <fullName evidence="3">Tat (Twin-arginine translocation) pathway signal sequence</fullName>
    </recommendedName>
</protein>
<dbReference type="AlphaFoldDB" id="A0A1Y6BHA0"/>
<keyword evidence="2" id="KW-1185">Reference proteome</keyword>
<evidence type="ECO:0008006" key="3">
    <source>
        <dbReference type="Google" id="ProtNLM"/>
    </source>
</evidence>
<gene>
    <name evidence="1" type="ORF">SAMN06296036_10587</name>
</gene>
<name>A0A1Y6BHA0_9BACT</name>
<accession>A0A1Y6BHA0</accession>
<proteinExistence type="predicted"/>
<reference evidence="2" key="1">
    <citation type="submission" date="2017-04" db="EMBL/GenBank/DDBJ databases">
        <authorList>
            <person name="Varghese N."/>
            <person name="Submissions S."/>
        </authorList>
    </citation>
    <scope>NUCLEOTIDE SEQUENCE [LARGE SCALE GENOMIC DNA]</scope>
    <source>
        <strain evidence="2">RKEM611</strain>
    </source>
</reference>